<feature type="domain" description="Ice-binding protein C-terminal" evidence="2">
    <location>
        <begin position="265"/>
        <end position="290"/>
    </location>
</feature>
<gene>
    <name evidence="3" type="ORF">GEV01_18885</name>
</gene>
<dbReference type="AlphaFoldDB" id="A0A843SHJ9"/>
<dbReference type="EMBL" id="WHUF01000005">
    <property type="protein sequence ID" value="MQA21590.1"/>
    <property type="molecule type" value="Genomic_DNA"/>
</dbReference>
<evidence type="ECO:0000313" key="3">
    <source>
        <dbReference type="EMBL" id="MQA21590.1"/>
    </source>
</evidence>
<feature type="chain" id="PRO_5032449291" evidence="1">
    <location>
        <begin position="20"/>
        <end position="294"/>
    </location>
</feature>
<name>A0A843SHJ9_9BURK</name>
<reference evidence="3 4" key="1">
    <citation type="submission" date="2019-10" db="EMBL/GenBank/DDBJ databases">
        <title>Two novel species isolated from a subtropical stream in China.</title>
        <authorList>
            <person name="Lu H."/>
        </authorList>
    </citation>
    <scope>NUCLEOTIDE SEQUENCE [LARGE SCALE GENOMIC DNA]</scope>
    <source>
        <strain evidence="3 4">FT103W</strain>
    </source>
</reference>
<dbReference type="RefSeq" id="WP_152807143.1">
    <property type="nucleotide sequence ID" value="NZ_WHUF01000005.1"/>
</dbReference>
<dbReference type="Proteomes" id="UP000444318">
    <property type="component" value="Unassembled WGS sequence"/>
</dbReference>
<sequence length="294" mass="30832">MKNIIPSLLVLAAASQVQAAVPVMPPALVGSTVTLGDYVYQQSDKFGENRLSAPTALASATAGANQSGAPFIALQASTSNSASHMAGVYNLGMNFRWSVIGNSQQPVLVHINTKGSITADYGFTPLVPDTYSLSPNTPNVAVKASFVTGVSGQADDDVRTLGAQTDGNFDWGITKVTGTNNFTPQNGGSSTLAHSFDSSFDLWVTPNNNNFVELVATGYLYSSNPDVNQYATEYYKFGAYLSPTITIDAAYAADYALQTSYIPSAVPEPSGIAMLAFGACLIGALARRRKARAG</sequence>
<feature type="signal peptide" evidence="1">
    <location>
        <begin position="1"/>
        <end position="19"/>
    </location>
</feature>
<accession>A0A843SHJ9</accession>
<comment type="caution">
    <text evidence="3">The sequence shown here is derived from an EMBL/GenBank/DDBJ whole genome shotgun (WGS) entry which is preliminary data.</text>
</comment>
<evidence type="ECO:0000256" key="1">
    <source>
        <dbReference type="SAM" id="SignalP"/>
    </source>
</evidence>
<protein>
    <submittedName>
        <fullName evidence="3">PEP-CTERM sorting domain-containing protein</fullName>
    </submittedName>
</protein>
<evidence type="ECO:0000259" key="2">
    <source>
        <dbReference type="Pfam" id="PF07589"/>
    </source>
</evidence>
<evidence type="ECO:0000313" key="4">
    <source>
        <dbReference type="Proteomes" id="UP000444318"/>
    </source>
</evidence>
<dbReference type="NCBIfam" id="TIGR02595">
    <property type="entry name" value="PEP_CTERM"/>
    <property type="match status" value="1"/>
</dbReference>
<keyword evidence="1" id="KW-0732">Signal</keyword>
<keyword evidence="4" id="KW-1185">Reference proteome</keyword>
<proteinExistence type="predicted"/>
<dbReference type="InterPro" id="IPR013424">
    <property type="entry name" value="Ice-binding_C"/>
</dbReference>
<dbReference type="Pfam" id="PF07589">
    <property type="entry name" value="PEP-CTERM"/>
    <property type="match status" value="1"/>
</dbReference>
<organism evidence="3 4">
    <name type="scientific">Rugamonas rivuli</name>
    <dbReference type="NCBI Taxonomy" id="2743358"/>
    <lineage>
        <taxon>Bacteria</taxon>
        <taxon>Pseudomonadati</taxon>
        <taxon>Pseudomonadota</taxon>
        <taxon>Betaproteobacteria</taxon>
        <taxon>Burkholderiales</taxon>
        <taxon>Oxalobacteraceae</taxon>
        <taxon>Telluria group</taxon>
        <taxon>Rugamonas</taxon>
    </lineage>
</organism>